<evidence type="ECO:0000313" key="2">
    <source>
        <dbReference type="EMBL" id="PIB75938.1"/>
    </source>
</evidence>
<gene>
    <name evidence="2" type="ORF">CQY22_007780</name>
</gene>
<accession>A0A2G5PC78</accession>
<protein>
    <submittedName>
        <fullName evidence="2">Uncharacterized protein</fullName>
    </submittedName>
</protein>
<dbReference type="EMBL" id="PDCN02000007">
    <property type="protein sequence ID" value="PIB75938.1"/>
    <property type="molecule type" value="Genomic_DNA"/>
</dbReference>
<comment type="caution">
    <text evidence="2">The sequence shown here is derived from an EMBL/GenBank/DDBJ whole genome shotgun (WGS) entry which is preliminary data.</text>
</comment>
<sequence length="82" mass="9221">MTARSLADEFRAGLVSGYKIGRQWRMAEDDIRDYIDSRRVLPRQPGSAPRCDPGETSKPVQRQARKPKNPNVTAGDQFSLFG</sequence>
<dbReference type="AlphaFoldDB" id="A0A2G5PC78"/>
<proteinExistence type="predicted"/>
<dbReference type="Proteomes" id="UP000230551">
    <property type="component" value="Unassembled WGS sequence"/>
</dbReference>
<evidence type="ECO:0000256" key="1">
    <source>
        <dbReference type="SAM" id="MobiDB-lite"/>
    </source>
</evidence>
<keyword evidence="3" id="KW-1185">Reference proteome</keyword>
<feature type="region of interest" description="Disordered" evidence="1">
    <location>
        <begin position="37"/>
        <end position="82"/>
    </location>
</feature>
<name>A0A2G5PC78_9MYCO</name>
<organism evidence="2 3">
    <name type="scientific">Mycolicibacterium brumae</name>
    <dbReference type="NCBI Taxonomy" id="85968"/>
    <lineage>
        <taxon>Bacteria</taxon>
        <taxon>Bacillati</taxon>
        <taxon>Actinomycetota</taxon>
        <taxon>Actinomycetes</taxon>
        <taxon>Mycobacteriales</taxon>
        <taxon>Mycobacteriaceae</taxon>
        <taxon>Mycolicibacterium</taxon>
    </lineage>
</organism>
<evidence type="ECO:0000313" key="3">
    <source>
        <dbReference type="Proteomes" id="UP000230551"/>
    </source>
</evidence>
<reference evidence="2 3" key="1">
    <citation type="journal article" date="2017" name="Infect. Genet. Evol.">
        <title>The new phylogeny of the genus Mycobacterium: The old and the news.</title>
        <authorList>
            <person name="Tortoli E."/>
            <person name="Fedrizzi T."/>
            <person name="Meehan C.J."/>
            <person name="Trovato A."/>
            <person name="Grottola A."/>
            <person name="Giacobazzi E."/>
            <person name="Serpini G.F."/>
            <person name="Tagliazucchi S."/>
            <person name="Fabio A."/>
            <person name="Bettua C."/>
            <person name="Bertorelli R."/>
            <person name="Frascaro F."/>
            <person name="De Sanctis V."/>
            <person name="Pecorari M."/>
            <person name="Jousson O."/>
            <person name="Segata N."/>
            <person name="Cirillo D.M."/>
        </authorList>
    </citation>
    <scope>NUCLEOTIDE SEQUENCE [LARGE SCALE GENOMIC DNA]</scope>
    <source>
        <strain evidence="2 3">CIP1034565</strain>
    </source>
</reference>